<dbReference type="Gene3D" id="1.20.1270.350">
    <property type="entry name" value="Dedicator of cytokinesis N-terminal subdomain"/>
    <property type="match status" value="1"/>
</dbReference>
<reference evidence="3" key="1">
    <citation type="submission" date="2025-08" db="UniProtKB">
        <authorList>
            <consortium name="RefSeq"/>
        </authorList>
    </citation>
    <scope>IDENTIFICATION</scope>
</reference>
<dbReference type="InterPro" id="IPR026791">
    <property type="entry name" value="DOCK"/>
</dbReference>
<evidence type="ECO:0000313" key="3">
    <source>
        <dbReference type="RefSeq" id="XP_005092280.2"/>
    </source>
</evidence>
<gene>
    <name evidence="3" type="primary">LOC101859386</name>
</gene>
<sequence length="132" mass="15513">MPKHRREQNLFQTVRLMMEQLAKFRSTLVSDTLTKDHARDLKHEVVTIIDWGNGKLGMDLVPRVEYRQADPEKVSVVEMFRIHERSVENCKSALMEHLTPPTRNMARRKSYPVKITMPEVSFLTQSFIVQNF</sequence>
<dbReference type="PANTHER" id="PTHR45653:SF12">
    <property type="entry name" value="SPONGE, ISOFORM E"/>
    <property type="match status" value="1"/>
</dbReference>
<dbReference type="InterPro" id="IPR032376">
    <property type="entry name" value="DOCK_N"/>
</dbReference>
<accession>A0ABM0JF49</accession>
<dbReference type="Proteomes" id="UP000694888">
    <property type="component" value="Unplaced"/>
</dbReference>
<dbReference type="InterPro" id="IPR042455">
    <property type="entry name" value="DOCK_N_sub1"/>
</dbReference>
<evidence type="ECO:0000259" key="1">
    <source>
        <dbReference type="Pfam" id="PF16172"/>
    </source>
</evidence>
<dbReference type="GeneID" id="101859386"/>
<feature type="domain" description="Dedicator of cytokinesis N-terminal" evidence="1">
    <location>
        <begin position="5"/>
        <end position="87"/>
    </location>
</feature>
<dbReference type="Pfam" id="PF16172">
    <property type="entry name" value="DOCK_N"/>
    <property type="match status" value="1"/>
</dbReference>
<evidence type="ECO:0000313" key="2">
    <source>
        <dbReference type="Proteomes" id="UP000694888"/>
    </source>
</evidence>
<name>A0ABM0JF49_APLCA</name>
<dbReference type="RefSeq" id="XP_005092280.2">
    <property type="nucleotide sequence ID" value="XM_005092223.3"/>
</dbReference>
<organism evidence="2 3">
    <name type="scientific">Aplysia californica</name>
    <name type="common">California sea hare</name>
    <dbReference type="NCBI Taxonomy" id="6500"/>
    <lineage>
        <taxon>Eukaryota</taxon>
        <taxon>Metazoa</taxon>
        <taxon>Spiralia</taxon>
        <taxon>Lophotrochozoa</taxon>
        <taxon>Mollusca</taxon>
        <taxon>Gastropoda</taxon>
        <taxon>Heterobranchia</taxon>
        <taxon>Euthyneura</taxon>
        <taxon>Tectipleura</taxon>
        <taxon>Aplysiida</taxon>
        <taxon>Aplysioidea</taxon>
        <taxon>Aplysiidae</taxon>
        <taxon>Aplysia</taxon>
    </lineage>
</organism>
<proteinExistence type="predicted"/>
<keyword evidence="2" id="KW-1185">Reference proteome</keyword>
<dbReference type="PANTHER" id="PTHR45653">
    <property type="entry name" value="DEDICATOR OF CYTOKINESIS"/>
    <property type="match status" value="1"/>
</dbReference>
<protein>
    <submittedName>
        <fullName evidence="3">Dedicator of cytokinesis protein 4 isoform X1</fullName>
    </submittedName>
</protein>